<dbReference type="EMBL" id="LAZR01023171">
    <property type="protein sequence ID" value="KKL79442.1"/>
    <property type="molecule type" value="Genomic_DNA"/>
</dbReference>
<keyword evidence="1" id="KW-1133">Transmembrane helix</keyword>
<name>A0A0F9HWH3_9ZZZZ</name>
<comment type="caution">
    <text evidence="2">The sequence shown here is derived from an EMBL/GenBank/DDBJ whole genome shotgun (WGS) entry which is preliminary data.</text>
</comment>
<gene>
    <name evidence="2" type="ORF">LCGC14_2014790</name>
</gene>
<accession>A0A0F9HWH3</accession>
<sequence>MSNETKCSIMAWALVLAAGMHGAARSGSWYGYAVAAIAVVSIIIGLWVKE</sequence>
<evidence type="ECO:0000256" key="1">
    <source>
        <dbReference type="SAM" id="Phobius"/>
    </source>
</evidence>
<feature type="transmembrane region" description="Helical" evidence="1">
    <location>
        <begin position="29"/>
        <end position="48"/>
    </location>
</feature>
<keyword evidence="1" id="KW-0472">Membrane</keyword>
<reference evidence="2" key="1">
    <citation type="journal article" date="2015" name="Nature">
        <title>Complex archaea that bridge the gap between prokaryotes and eukaryotes.</title>
        <authorList>
            <person name="Spang A."/>
            <person name="Saw J.H."/>
            <person name="Jorgensen S.L."/>
            <person name="Zaremba-Niedzwiedzka K."/>
            <person name="Martijn J."/>
            <person name="Lind A.E."/>
            <person name="van Eijk R."/>
            <person name="Schleper C."/>
            <person name="Guy L."/>
            <person name="Ettema T.J."/>
        </authorList>
    </citation>
    <scope>NUCLEOTIDE SEQUENCE</scope>
</reference>
<dbReference type="AlphaFoldDB" id="A0A0F9HWH3"/>
<evidence type="ECO:0000313" key="2">
    <source>
        <dbReference type="EMBL" id="KKL79442.1"/>
    </source>
</evidence>
<organism evidence="2">
    <name type="scientific">marine sediment metagenome</name>
    <dbReference type="NCBI Taxonomy" id="412755"/>
    <lineage>
        <taxon>unclassified sequences</taxon>
        <taxon>metagenomes</taxon>
        <taxon>ecological metagenomes</taxon>
    </lineage>
</organism>
<protein>
    <submittedName>
        <fullName evidence="2">Uncharacterized protein</fullName>
    </submittedName>
</protein>
<keyword evidence="1" id="KW-0812">Transmembrane</keyword>
<proteinExistence type="predicted"/>